<dbReference type="RefSeq" id="WP_036749084.1">
    <property type="nucleotide sequence ID" value="NZ_JAGSGC010000002.1"/>
</dbReference>
<evidence type="ECO:0000313" key="5">
    <source>
        <dbReference type="Proteomes" id="UP000027192"/>
    </source>
</evidence>
<dbReference type="SUPFAM" id="SSF52218">
    <property type="entry name" value="Flavoproteins"/>
    <property type="match status" value="1"/>
</dbReference>
<dbReference type="Proteomes" id="UP000027192">
    <property type="component" value="Unassembled WGS sequence"/>
</dbReference>
<protein>
    <recommendedName>
        <fullName evidence="3">Flavodoxin-like domain-containing protein</fullName>
    </recommendedName>
</protein>
<keyword evidence="2" id="KW-0288">FMN</keyword>
<dbReference type="InterPro" id="IPR008254">
    <property type="entry name" value="Flavodoxin/NO_synth"/>
</dbReference>
<dbReference type="PANTHER" id="PTHR39201">
    <property type="entry name" value="EXPORTED PROTEIN-RELATED"/>
    <property type="match status" value="1"/>
</dbReference>
<comment type="caution">
    <text evidence="4">The sequence shown here is derived from an EMBL/GenBank/DDBJ whole genome shotgun (WGS) entry which is preliminary data.</text>
</comment>
<keyword evidence="1" id="KW-0285">Flavoprotein</keyword>
<name>A0A066RUY0_9GAMM</name>
<accession>A0A066RUY0</accession>
<gene>
    <name evidence="4" type="ORF">EA58_04000</name>
</gene>
<dbReference type="Pfam" id="PF12682">
    <property type="entry name" value="Flavodoxin_4"/>
    <property type="match status" value="1"/>
</dbReference>
<dbReference type="InterPro" id="IPR029039">
    <property type="entry name" value="Flavoprotein-like_sf"/>
</dbReference>
<dbReference type="PROSITE" id="PS50902">
    <property type="entry name" value="FLAVODOXIN_LIKE"/>
    <property type="match status" value="1"/>
</dbReference>
<dbReference type="Gene3D" id="3.40.50.360">
    <property type="match status" value="1"/>
</dbReference>
<keyword evidence="5" id="KW-1185">Reference proteome</keyword>
<evidence type="ECO:0000313" key="4">
    <source>
        <dbReference type="EMBL" id="KDM92926.1"/>
    </source>
</evidence>
<reference evidence="4 5" key="1">
    <citation type="submission" date="2014-04" db="EMBL/GenBank/DDBJ databases">
        <title>Draft genome sequence of Photobacterium halotolerans S2753: a solonamide, ngercheumicin and holomycin producer.</title>
        <authorList>
            <person name="Machado H.R."/>
            <person name="Gram L."/>
        </authorList>
    </citation>
    <scope>NUCLEOTIDE SEQUENCE [LARGE SCALE GENOMIC DNA]</scope>
    <source>
        <strain evidence="4 5">S2753</strain>
    </source>
</reference>
<dbReference type="OrthoDB" id="9806505at2"/>
<dbReference type="AlphaFoldDB" id="A0A066RUY0"/>
<evidence type="ECO:0000256" key="1">
    <source>
        <dbReference type="ARBA" id="ARBA00022630"/>
    </source>
</evidence>
<dbReference type="EMBL" id="JMIB01000005">
    <property type="protein sequence ID" value="KDM92926.1"/>
    <property type="molecule type" value="Genomic_DNA"/>
</dbReference>
<sequence length="208" mass="23384">MMKWFVLIFCVLLLVAFLVPFVVTRIENQQVQQNLIRLNEPQPESTNPDKVAVIVFSRSGNTAVLARHLAEKTGGALLFIQAEAYAPGLPGWVNAMKDARSKTAVITPESIDLSEFDTVFLGAPIWLYSPAPPVWQLAANTRFSGQHIVLFNTYNSHFEQSYIDAFETLVKANGAQSFEHVAVLRGRMGSQLSTEEMLRHFDQQFDWP</sequence>
<dbReference type="STRING" id="1654360.EA58_04000"/>
<dbReference type="PANTHER" id="PTHR39201:SF1">
    <property type="entry name" value="FLAVODOXIN-LIKE DOMAIN-CONTAINING PROTEIN"/>
    <property type="match status" value="1"/>
</dbReference>
<evidence type="ECO:0000256" key="2">
    <source>
        <dbReference type="ARBA" id="ARBA00022643"/>
    </source>
</evidence>
<feature type="domain" description="Flavodoxin-like" evidence="3">
    <location>
        <begin position="51"/>
        <end position="206"/>
    </location>
</feature>
<organism evidence="4 5">
    <name type="scientific">Photobacterium galatheae</name>
    <dbReference type="NCBI Taxonomy" id="1654360"/>
    <lineage>
        <taxon>Bacteria</taxon>
        <taxon>Pseudomonadati</taxon>
        <taxon>Pseudomonadota</taxon>
        <taxon>Gammaproteobacteria</taxon>
        <taxon>Vibrionales</taxon>
        <taxon>Vibrionaceae</taxon>
        <taxon>Photobacterium</taxon>
    </lineage>
</organism>
<evidence type="ECO:0000259" key="3">
    <source>
        <dbReference type="PROSITE" id="PS50902"/>
    </source>
</evidence>
<proteinExistence type="predicted"/>
<dbReference type="GO" id="GO:0010181">
    <property type="term" value="F:FMN binding"/>
    <property type="evidence" value="ECO:0007669"/>
    <property type="project" value="InterPro"/>
</dbReference>